<evidence type="ECO:0000256" key="3">
    <source>
        <dbReference type="ARBA" id="ARBA00022989"/>
    </source>
</evidence>
<dbReference type="EMBL" id="KV429032">
    <property type="protein sequence ID" value="KZT75168.1"/>
    <property type="molecule type" value="Genomic_DNA"/>
</dbReference>
<reference evidence="8 9" key="1">
    <citation type="journal article" date="2016" name="Mol. Biol. Evol.">
        <title>Comparative Genomics of Early-Diverging Mushroom-Forming Fungi Provides Insights into the Origins of Lignocellulose Decay Capabilities.</title>
        <authorList>
            <person name="Nagy L.G."/>
            <person name="Riley R."/>
            <person name="Tritt A."/>
            <person name="Adam C."/>
            <person name="Daum C."/>
            <person name="Floudas D."/>
            <person name="Sun H."/>
            <person name="Yadav J.S."/>
            <person name="Pangilinan J."/>
            <person name="Larsson K.H."/>
            <person name="Matsuura K."/>
            <person name="Barry K."/>
            <person name="Labutti K."/>
            <person name="Kuo R."/>
            <person name="Ohm R.A."/>
            <person name="Bhattacharya S.S."/>
            <person name="Shirouzu T."/>
            <person name="Yoshinaga Y."/>
            <person name="Martin F.M."/>
            <person name="Grigoriev I.V."/>
            <person name="Hibbett D.S."/>
        </authorList>
    </citation>
    <scope>NUCLEOTIDE SEQUENCE [LARGE SCALE GENOMIC DNA]</scope>
    <source>
        <strain evidence="8 9">L-15889</strain>
    </source>
</reference>
<feature type="compositionally biased region" description="Basic and acidic residues" evidence="5">
    <location>
        <begin position="390"/>
        <end position="401"/>
    </location>
</feature>
<evidence type="ECO:0000256" key="1">
    <source>
        <dbReference type="ARBA" id="ARBA00004141"/>
    </source>
</evidence>
<dbReference type="InterPro" id="IPR037185">
    <property type="entry name" value="EmrE-like"/>
</dbReference>
<evidence type="ECO:0000259" key="7">
    <source>
        <dbReference type="Pfam" id="PF13127"/>
    </source>
</evidence>
<name>A0A165UN48_9APHY</name>
<dbReference type="InterPro" id="IPR025016">
    <property type="entry name" value="DUF3955"/>
</dbReference>
<dbReference type="PANTHER" id="PTHR23051:SF0">
    <property type="entry name" value="SOLUTE CARRIER FAMILY 35 MEMBER F5"/>
    <property type="match status" value="1"/>
</dbReference>
<feature type="region of interest" description="Disordered" evidence="5">
    <location>
        <begin position="1"/>
        <end position="20"/>
    </location>
</feature>
<dbReference type="PANTHER" id="PTHR23051">
    <property type="entry name" value="SOLUTE CARRIER FAMILY 35, MEMBER F5"/>
    <property type="match status" value="1"/>
</dbReference>
<feature type="transmembrane region" description="Helical" evidence="6">
    <location>
        <begin position="192"/>
        <end position="210"/>
    </location>
</feature>
<evidence type="ECO:0000256" key="4">
    <source>
        <dbReference type="ARBA" id="ARBA00023136"/>
    </source>
</evidence>
<feature type="transmembrane region" description="Helical" evidence="6">
    <location>
        <begin position="62"/>
        <end position="81"/>
    </location>
</feature>
<evidence type="ECO:0000313" key="9">
    <source>
        <dbReference type="Proteomes" id="UP000076727"/>
    </source>
</evidence>
<feature type="transmembrane region" description="Helical" evidence="6">
    <location>
        <begin position="313"/>
        <end position="334"/>
    </location>
</feature>
<feature type="transmembrane region" description="Helical" evidence="6">
    <location>
        <begin position="137"/>
        <end position="155"/>
    </location>
</feature>
<feature type="transmembrane region" description="Helical" evidence="6">
    <location>
        <begin position="367"/>
        <end position="385"/>
    </location>
</feature>
<dbReference type="SUPFAM" id="SSF103481">
    <property type="entry name" value="Multidrug resistance efflux transporter EmrE"/>
    <property type="match status" value="1"/>
</dbReference>
<dbReference type="Proteomes" id="UP000076727">
    <property type="component" value="Unassembled WGS sequence"/>
</dbReference>
<evidence type="ECO:0000256" key="2">
    <source>
        <dbReference type="ARBA" id="ARBA00022692"/>
    </source>
</evidence>
<evidence type="ECO:0000256" key="5">
    <source>
        <dbReference type="SAM" id="MobiDB-lite"/>
    </source>
</evidence>
<feature type="transmembrane region" description="Helical" evidence="6">
    <location>
        <begin position="277"/>
        <end position="301"/>
    </location>
</feature>
<feature type="transmembrane region" description="Helical" evidence="6">
    <location>
        <begin position="161"/>
        <end position="185"/>
    </location>
</feature>
<keyword evidence="4 6" id="KW-0472">Membrane</keyword>
<dbReference type="STRING" id="1314783.A0A165UN48"/>
<keyword evidence="9" id="KW-1185">Reference proteome</keyword>
<evidence type="ECO:0000313" key="8">
    <source>
        <dbReference type="EMBL" id="KZT75168.1"/>
    </source>
</evidence>
<feature type="transmembrane region" description="Helical" evidence="6">
    <location>
        <begin position="29"/>
        <end position="50"/>
    </location>
</feature>
<comment type="subcellular location">
    <subcellularLocation>
        <location evidence="1">Membrane</location>
        <topology evidence="1">Multi-pass membrane protein</topology>
    </subcellularLocation>
</comment>
<dbReference type="OrthoDB" id="1436450at2759"/>
<dbReference type="AlphaFoldDB" id="A0A165UN48"/>
<protein>
    <recommendedName>
        <fullName evidence="7">DUF3955 domain-containing protein</fullName>
    </recommendedName>
</protein>
<organism evidence="8 9">
    <name type="scientific">Daedalea quercina L-15889</name>
    <dbReference type="NCBI Taxonomy" id="1314783"/>
    <lineage>
        <taxon>Eukaryota</taxon>
        <taxon>Fungi</taxon>
        <taxon>Dikarya</taxon>
        <taxon>Basidiomycota</taxon>
        <taxon>Agaricomycotina</taxon>
        <taxon>Agaricomycetes</taxon>
        <taxon>Polyporales</taxon>
        <taxon>Fomitopsis</taxon>
    </lineage>
</organism>
<evidence type="ECO:0000256" key="6">
    <source>
        <dbReference type="SAM" id="Phobius"/>
    </source>
</evidence>
<sequence>MDAAPQPTYRDQSRGKSRSRTRLENKTDYIIGICLLLIVVILWTTSNFVTQDLFEDGYEKPFLVTYLNTSAFSLYLLPFLIRRTMERFRQDVPCGSSARIQGEYQPVAMDADAAEVLASTGPRTASIVNERLSMRETAQLAAFFCPLWFIANWSVNASLDYTSVASATILSSMSGFFTLGIGRLFRVETLTLVKLIAVITSFGGVVLVSLSDSQQSTPAPTTPSVEPPPTMQNPITTFASAHILGDFLALLSALFYALYVILLKVRIKEESRIDMQLFFGFVGLFNIVACWPIGIFLHLIGIERLELPYTNKAILALLVNMAITLSSDFIYVLAMLKTTPLVVTVGLSLTMPLAVLGDFFLSKPAKVQVVIGAVVVLCSFILVGLEDSRNDSESDMLRGEPLDSDITPEGAVRLEEEPVTSA</sequence>
<feature type="region of interest" description="Disordered" evidence="5">
    <location>
        <begin position="390"/>
        <end position="422"/>
    </location>
</feature>
<gene>
    <name evidence="8" type="ORF">DAEQUDRAFT_720388</name>
</gene>
<proteinExistence type="predicted"/>
<keyword evidence="2 6" id="KW-0812">Transmembrane</keyword>
<dbReference type="Pfam" id="PF13127">
    <property type="entry name" value="DUF3955"/>
    <property type="match status" value="1"/>
</dbReference>
<feature type="domain" description="DUF3955" evidence="7">
    <location>
        <begin position="29"/>
        <end position="81"/>
    </location>
</feature>
<accession>A0A165UN48</accession>
<keyword evidence="3 6" id="KW-1133">Transmembrane helix</keyword>
<feature type="transmembrane region" description="Helical" evidence="6">
    <location>
        <begin position="341"/>
        <end position="361"/>
    </location>
</feature>
<dbReference type="GO" id="GO:0000329">
    <property type="term" value="C:fungal-type vacuole membrane"/>
    <property type="evidence" value="ECO:0007669"/>
    <property type="project" value="TreeGrafter"/>
</dbReference>
<feature type="transmembrane region" description="Helical" evidence="6">
    <location>
        <begin position="247"/>
        <end position="265"/>
    </location>
</feature>